<proteinExistence type="predicted"/>
<evidence type="ECO:0000313" key="1">
    <source>
        <dbReference type="EMBL" id="WZN53852.1"/>
    </source>
</evidence>
<dbReference type="EC" id="3.1.3.48" evidence="1"/>
<organism evidence="1 2">
    <name type="scientific">Sphingobacterium thalpophilum</name>
    <dbReference type="NCBI Taxonomy" id="259"/>
    <lineage>
        <taxon>Bacteria</taxon>
        <taxon>Pseudomonadati</taxon>
        <taxon>Bacteroidota</taxon>
        <taxon>Sphingobacteriia</taxon>
        <taxon>Sphingobacteriales</taxon>
        <taxon>Sphingobacteriaceae</taxon>
        <taxon>Sphingobacterium</taxon>
    </lineage>
</organism>
<keyword evidence="2" id="KW-1185">Reference proteome</keyword>
<keyword evidence="1" id="KW-0378">Hydrolase</keyword>
<dbReference type="EMBL" id="CP151087">
    <property type="protein sequence ID" value="WZN53852.1"/>
    <property type="molecule type" value="Genomic_DNA"/>
</dbReference>
<protein>
    <submittedName>
        <fullName evidence="1">CpsB/CapC family capsule biosynthesis tyrosine phosphatase</fullName>
        <ecNumber evidence="1">3.1.3.48</ecNumber>
    </submittedName>
</protein>
<dbReference type="Proteomes" id="UP001485301">
    <property type="component" value="Chromosome"/>
</dbReference>
<evidence type="ECO:0000313" key="2">
    <source>
        <dbReference type="Proteomes" id="UP001485301"/>
    </source>
</evidence>
<accession>A0ACD5BWQ7</accession>
<sequence>MRSIFNRKSQPYDLSWMEVDMHCHVLPGLDDGCANTAESMKILSRLADLNLKQLYFTPHVFKEMYPNTVSHIERAFAQLSIGEFAGFLGGYAAEYMVDSHFEQLLKADEKLLTLPTNLILIEMSYAQEYNQIERMIFDLLIEGYNPILAHPERYKFYHGNVDQIRRLREIGCLLQVNLLSVTGYYGMHEKRMAKYLASEGLVDLVGTDIHHERHVIRREDCSEPSCNLKGEYLGVN</sequence>
<gene>
    <name evidence="1" type="ORF">AACH28_14465</name>
</gene>
<reference evidence="1" key="1">
    <citation type="submission" date="2024-04" db="EMBL/GenBank/DDBJ databases">
        <title>Complete genome sequence of Sphingobacterium thalpophiium BAA-1094.</title>
        <authorList>
            <person name="Adaikpoh B.I."/>
        </authorList>
    </citation>
    <scope>NUCLEOTIDE SEQUENCE</scope>
    <source>
        <strain evidence="1">BAA-1094</strain>
    </source>
</reference>
<name>A0ACD5BWQ7_9SPHI</name>